<gene>
    <name evidence="2" type="ORF">FE257_012183</name>
</gene>
<dbReference type="InterPro" id="IPR036188">
    <property type="entry name" value="FAD/NAD-bd_sf"/>
</dbReference>
<dbReference type="GO" id="GO:0016491">
    <property type="term" value="F:oxidoreductase activity"/>
    <property type="evidence" value="ECO:0007669"/>
    <property type="project" value="InterPro"/>
</dbReference>
<dbReference type="InterPro" id="IPR050464">
    <property type="entry name" value="Zeta_carotene_desat/Oxidored"/>
</dbReference>
<dbReference type="Proteomes" id="UP001194746">
    <property type="component" value="Unassembled WGS sequence"/>
</dbReference>
<dbReference type="AlphaFoldDB" id="A0AAD4GQZ5"/>
<dbReference type="Gene3D" id="1.10.3110.10">
    <property type="entry name" value="protoporphyrinogen ix oxidase, domain 3"/>
    <property type="match status" value="1"/>
</dbReference>
<comment type="caution">
    <text evidence="2">The sequence shown here is derived from an EMBL/GenBank/DDBJ whole genome shotgun (WGS) entry which is preliminary data.</text>
</comment>
<name>A0AAD4GQZ5_ASPNN</name>
<dbReference type="Gene3D" id="3.50.50.60">
    <property type="entry name" value="FAD/NAD(P)-binding domain"/>
    <property type="match status" value="1"/>
</dbReference>
<dbReference type="Gene3D" id="3.90.660.20">
    <property type="entry name" value="Protoporphyrinogen oxidase, mitochondrial, domain 2"/>
    <property type="match status" value="1"/>
</dbReference>
<dbReference type="PANTHER" id="PTHR42923:SF17">
    <property type="entry name" value="AMINE OXIDASE DOMAIN-CONTAINING PROTEIN"/>
    <property type="match status" value="1"/>
</dbReference>
<dbReference type="PANTHER" id="PTHR42923">
    <property type="entry name" value="PROTOPORPHYRINOGEN OXIDASE"/>
    <property type="match status" value="1"/>
</dbReference>
<organism evidence="2 3">
    <name type="scientific">Aspergillus nanangensis</name>
    <dbReference type="NCBI Taxonomy" id="2582783"/>
    <lineage>
        <taxon>Eukaryota</taxon>
        <taxon>Fungi</taxon>
        <taxon>Dikarya</taxon>
        <taxon>Ascomycota</taxon>
        <taxon>Pezizomycotina</taxon>
        <taxon>Eurotiomycetes</taxon>
        <taxon>Eurotiomycetidae</taxon>
        <taxon>Eurotiales</taxon>
        <taxon>Aspergillaceae</taxon>
        <taxon>Aspergillus</taxon>
        <taxon>Aspergillus subgen. Circumdati</taxon>
    </lineage>
</organism>
<keyword evidence="3" id="KW-1185">Reference proteome</keyword>
<dbReference type="Pfam" id="PF01593">
    <property type="entry name" value="Amino_oxidase"/>
    <property type="match status" value="1"/>
</dbReference>
<proteinExistence type="predicted"/>
<dbReference type="EMBL" id="VCAU01000085">
    <property type="protein sequence ID" value="KAF9886002.1"/>
    <property type="molecule type" value="Genomic_DNA"/>
</dbReference>
<accession>A0AAD4GQZ5</accession>
<feature type="domain" description="Amine oxidase" evidence="1">
    <location>
        <begin position="15"/>
        <end position="343"/>
    </location>
</feature>
<evidence type="ECO:0000313" key="2">
    <source>
        <dbReference type="EMBL" id="KAF9886002.1"/>
    </source>
</evidence>
<evidence type="ECO:0000259" key="1">
    <source>
        <dbReference type="Pfam" id="PF01593"/>
    </source>
</evidence>
<reference evidence="2" key="1">
    <citation type="journal article" date="2019" name="Beilstein J. Org. Chem.">
        <title>Nanangenines: drimane sesquiterpenoids as the dominant metabolite cohort of a novel Australian fungus, Aspergillus nanangensis.</title>
        <authorList>
            <person name="Lacey H.J."/>
            <person name="Gilchrist C.L.M."/>
            <person name="Crombie A."/>
            <person name="Kalaitzis J.A."/>
            <person name="Vuong D."/>
            <person name="Rutledge P.J."/>
            <person name="Turner P."/>
            <person name="Pitt J.I."/>
            <person name="Lacey E."/>
            <person name="Chooi Y.H."/>
            <person name="Piggott A.M."/>
        </authorList>
    </citation>
    <scope>NUCLEOTIDE SEQUENCE</scope>
    <source>
        <strain evidence="2">MST-FP2251</strain>
    </source>
</reference>
<sequence>MSSPKKVAIVGSGAAGIAALWALHYHSPHHVSLYEAADRLGGHTNTVEFEKDGYRVPVDTGFIVLNRATYRLANFLSFLRAIDVPTALSEMTFSVSRDSGAFEWAGTSLQSIFAQRKNLFSTDMWLMLFDIIRFNYYALDVLREGQNNHTNTLTIGEYLDRERYSQSFRDNYLIPMTAAIWSTSPEKTALEFPAVTLIRFMWNHHLLSTLATRPEWRTLPHGAKRYIDAVLSHIPSDRIHLNHTVQTISPDPSSSQQHIRLTTTNNQTHTFDHVILATHAPQALSMISSSATPTERALLSAFQTSPNTAVLHSDESLLPRCRRTWSSWNYLTTSQNTQVSLTYNMNKLQHIPSSRYGSVLVTLNPLRAPDPDTVQGVYEYAHPLYTRAVVDAQEQLHNIQGIRGVSYAGAWTRYGFHEDAVTSGLRAAVEDLGARIPFGVVDSTHRRGGVRELTWVDGLFRLVMQGVLWVLGCFGGGRKKQGKGKGV</sequence>
<dbReference type="InterPro" id="IPR002937">
    <property type="entry name" value="Amino_oxidase"/>
</dbReference>
<reference evidence="2" key="2">
    <citation type="submission" date="2020-02" db="EMBL/GenBank/DDBJ databases">
        <authorList>
            <person name="Gilchrist C.L.M."/>
            <person name="Chooi Y.-H."/>
        </authorList>
    </citation>
    <scope>NUCLEOTIDE SEQUENCE</scope>
    <source>
        <strain evidence="2">MST-FP2251</strain>
    </source>
</reference>
<protein>
    <recommendedName>
        <fullName evidence="1">Amine oxidase domain-containing protein</fullName>
    </recommendedName>
</protein>
<dbReference type="SUPFAM" id="SSF51905">
    <property type="entry name" value="FAD/NAD(P)-binding domain"/>
    <property type="match status" value="1"/>
</dbReference>
<evidence type="ECO:0000313" key="3">
    <source>
        <dbReference type="Proteomes" id="UP001194746"/>
    </source>
</evidence>